<sequence length="42" mass="4858">MFVYTVDDIVAGVIILVFVLSALLAWLYDNAKQLINKFKRKK</sequence>
<name>A0A8E4W714_9CAUD</name>
<organism evidence="2 3">
    <name type="scientific">Alteromonas phage vB_AmeP_R8W</name>
    <dbReference type="NCBI Taxonomy" id="2774152"/>
    <lineage>
        <taxon>Viruses</taxon>
        <taxon>Duplodnaviria</taxon>
        <taxon>Heunggongvirae</taxon>
        <taxon>Uroviricota</taxon>
        <taxon>Caudoviricetes</taxon>
        <taxon>Autographivirales</taxon>
        <taxon>Foturvirus</taxon>
        <taxon>Foturvirus R8W</taxon>
    </lineage>
</organism>
<proteinExistence type="predicted"/>
<keyword evidence="1" id="KW-0472">Membrane</keyword>
<evidence type="ECO:0000256" key="1">
    <source>
        <dbReference type="SAM" id="Phobius"/>
    </source>
</evidence>
<evidence type="ECO:0000313" key="2">
    <source>
        <dbReference type="EMBL" id="QPI17686.1"/>
    </source>
</evidence>
<dbReference type="EMBL" id="MW043865">
    <property type="protein sequence ID" value="QPI17686.1"/>
    <property type="molecule type" value="Genomic_DNA"/>
</dbReference>
<keyword evidence="1" id="KW-0812">Transmembrane</keyword>
<feature type="transmembrane region" description="Helical" evidence="1">
    <location>
        <begin position="12"/>
        <end position="31"/>
    </location>
</feature>
<keyword evidence="1" id="KW-1133">Transmembrane helix</keyword>
<keyword evidence="3" id="KW-1185">Reference proteome</keyword>
<accession>A0A8E4W714</accession>
<protein>
    <submittedName>
        <fullName evidence="2">Uncharacterized protein</fullName>
    </submittedName>
</protein>
<reference evidence="2 3" key="1">
    <citation type="submission" date="2020-09" db="EMBL/GenBank/DDBJ databases">
        <authorList>
            <person name="Feng X."/>
            <person name="Yan W."/>
            <person name="Jiao N."/>
            <person name="Zhang R."/>
        </authorList>
    </citation>
    <scope>NUCLEOTIDE SEQUENCE [LARGE SCALE GENOMIC DNA]</scope>
</reference>
<dbReference type="Proteomes" id="UP000683418">
    <property type="component" value="Segment"/>
</dbReference>
<gene>
    <name evidence="2" type="ORF">vBAmePR8F_gp26</name>
</gene>
<evidence type="ECO:0000313" key="3">
    <source>
        <dbReference type="Proteomes" id="UP000683418"/>
    </source>
</evidence>